<accession>A0A1M7QR65</accession>
<keyword evidence="7" id="KW-0732">Signal</keyword>
<evidence type="ECO:0000256" key="4">
    <source>
        <dbReference type="ARBA" id="ARBA00023251"/>
    </source>
</evidence>
<sequence length="309" mass="34377">MNYSSNILRITLYFFITCIALTVLAACTKETKPADSDASTNEETETEQNLERDEEFSKLENEYDARLGVYALDTGNDQIITYNSEERFAYASTFKVLAAALLLKQNNIQDLEEIVTYKEEDLVTYSPVTEQNVGAGMTLLELSEAAIRKSDNTAANLMLEALGGPDRLKQALREMGDDITNPERYETELNDFTPGSNKDTSTPKAMATTLKHIVFDDFLPKDKRELLLNWMEGNATGDALIRAGQPEGWVVKDKSGAASYGTRNDIAVVYPPDREPIVIAIMSRRDTEDAEYDDELVAQAAKIALNALK</sequence>
<evidence type="ECO:0000313" key="9">
    <source>
        <dbReference type="EMBL" id="SHN34086.1"/>
    </source>
</evidence>
<evidence type="ECO:0000256" key="6">
    <source>
        <dbReference type="SAM" id="MobiDB-lite"/>
    </source>
</evidence>
<dbReference type="STRING" id="1027249.SAMN05216179_3502"/>
<dbReference type="InterPro" id="IPR000871">
    <property type="entry name" value="Beta-lactam_class-A"/>
</dbReference>
<dbReference type="EC" id="3.5.2.6" evidence="2 5"/>
<dbReference type="InterPro" id="IPR012338">
    <property type="entry name" value="Beta-lactam/transpept-like"/>
</dbReference>
<evidence type="ECO:0000256" key="1">
    <source>
        <dbReference type="ARBA" id="ARBA00009009"/>
    </source>
</evidence>
<keyword evidence="4 5" id="KW-0046">Antibiotic resistance</keyword>
<dbReference type="OrthoDB" id="9784149at2"/>
<dbReference type="InterPro" id="IPR045155">
    <property type="entry name" value="Beta-lactam_cat"/>
</dbReference>
<comment type="similarity">
    <text evidence="1 5">Belongs to the class-A beta-lactamase family.</text>
</comment>
<dbReference type="SUPFAM" id="SSF56601">
    <property type="entry name" value="beta-lactamase/transpeptidase-like"/>
    <property type="match status" value="1"/>
</dbReference>
<dbReference type="RefSeq" id="WP_073203107.1">
    <property type="nucleotide sequence ID" value="NZ_FRCZ01000008.1"/>
</dbReference>
<proteinExistence type="inferred from homology"/>
<feature type="domain" description="Beta-lactamase class A catalytic" evidence="8">
    <location>
        <begin position="68"/>
        <end position="282"/>
    </location>
</feature>
<dbReference type="GO" id="GO:0008800">
    <property type="term" value="F:beta-lactamase activity"/>
    <property type="evidence" value="ECO:0007669"/>
    <property type="project" value="UniProtKB-UniRule"/>
</dbReference>
<comment type="catalytic activity">
    <reaction evidence="5">
        <text>a beta-lactam + H2O = a substituted beta-amino acid</text>
        <dbReference type="Rhea" id="RHEA:20401"/>
        <dbReference type="ChEBI" id="CHEBI:15377"/>
        <dbReference type="ChEBI" id="CHEBI:35627"/>
        <dbReference type="ChEBI" id="CHEBI:140347"/>
        <dbReference type="EC" id="3.5.2.6"/>
    </reaction>
</comment>
<dbReference type="Proteomes" id="UP000184184">
    <property type="component" value="Unassembled WGS sequence"/>
</dbReference>
<feature type="signal peptide" evidence="7">
    <location>
        <begin position="1"/>
        <end position="25"/>
    </location>
</feature>
<evidence type="ECO:0000256" key="2">
    <source>
        <dbReference type="ARBA" id="ARBA00012865"/>
    </source>
</evidence>
<feature type="region of interest" description="Disordered" evidence="6">
    <location>
        <begin position="32"/>
        <end position="56"/>
    </location>
</feature>
<evidence type="ECO:0000256" key="5">
    <source>
        <dbReference type="RuleBase" id="RU361140"/>
    </source>
</evidence>
<keyword evidence="3 5" id="KW-0378">Hydrolase</keyword>
<evidence type="ECO:0000259" key="8">
    <source>
        <dbReference type="Pfam" id="PF13354"/>
    </source>
</evidence>
<protein>
    <recommendedName>
        <fullName evidence="2 5">Beta-lactamase</fullName>
        <ecNumber evidence="2 5">3.5.2.6</ecNumber>
    </recommendedName>
</protein>
<evidence type="ECO:0000313" key="10">
    <source>
        <dbReference type="Proteomes" id="UP000184184"/>
    </source>
</evidence>
<dbReference type="Pfam" id="PF13354">
    <property type="entry name" value="Beta-lactamase2"/>
    <property type="match status" value="1"/>
</dbReference>
<keyword evidence="10" id="KW-1185">Reference proteome</keyword>
<dbReference type="GO" id="GO:0030655">
    <property type="term" value="P:beta-lactam antibiotic catabolic process"/>
    <property type="evidence" value="ECO:0007669"/>
    <property type="project" value="InterPro"/>
</dbReference>
<feature type="chain" id="PRO_5011958044" description="Beta-lactamase" evidence="7">
    <location>
        <begin position="26"/>
        <end position="309"/>
    </location>
</feature>
<dbReference type="PANTHER" id="PTHR35333:SF3">
    <property type="entry name" value="BETA-LACTAMASE-TYPE TRANSPEPTIDASE FOLD CONTAINING PROTEIN"/>
    <property type="match status" value="1"/>
</dbReference>
<dbReference type="PRINTS" id="PR00118">
    <property type="entry name" value="BLACTAMASEA"/>
</dbReference>
<evidence type="ECO:0000256" key="3">
    <source>
        <dbReference type="ARBA" id="ARBA00022801"/>
    </source>
</evidence>
<dbReference type="Gene3D" id="3.40.710.10">
    <property type="entry name" value="DD-peptidase/beta-lactamase superfamily"/>
    <property type="match status" value="1"/>
</dbReference>
<dbReference type="EMBL" id="FRCZ01000008">
    <property type="protein sequence ID" value="SHN34086.1"/>
    <property type="molecule type" value="Genomic_DNA"/>
</dbReference>
<name>A0A1M7QR65_9BACI</name>
<dbReference type="PANTHER" id="PTHR35333">
    <property type="entry name" value="BETA-LACTAMASE"/>
    <property type="match status" value="1"/>
</dbReference>
<dbReference type="GO" id="GO:0046677">
    <property type="term" value="P:response to antibiotic"/>
    <property type="evidence" value="ECO:0007669"/>
    <property type="project" value="UniProtKB-UniRule"/>
</dbReference>
<reference evidence="9 10" key="1">
    <citation type="submission" date="2016-11" db="EMBL/GenBank/DDBJ databases">
        <authorList>
            <person name="Jaros S."/>
            <person name="Januszkiewicz K."/>
            <person name="Wedrychowicz H."/>
        </authorList>
    </citation>
    <scope>NUCLEOTIDE SEQUENCE [LARGE SCALE GENOMIC DNA]</scope>
    <source>
        <strain evidence="9 10">CGMCC 1.10681</strain>
    </source>
</reference>
<evidence type="ECO:0000256" key="7">
    <source>
        <dbReference type="SAM" id="SignalP"/>
    </source>
</evidence>
<organism evidence="9 10">
    <name type="scientific">Gracilibacillus kekensis</name>
    <dbReference type="NCBI Taxonomy" id="1027249"/>
    <lineage>
        <taxon>Bacteria</taxon>
        <taxon>Bacillati</taxon>
        <taxon>Bacillota</taxon>
        <taxon>Bacilli</taxon>
        <taxon>Bacillales</taxon>
        <taxon>Bacillaceae</taxon>
        <taxon>Gracilibacillus</taxon>
    </lineage>
</organism>
<dbReference type="PROSITE" id="PS00146">
    <property type="entry name" value="BETA_LACTAMASE_A"/>
    <property type="match status" value="1"/>
</dbReference>
<dbReference type="AlphaFoldDB" id="A0A1M7QR65"/>
<dbReference type="InterPro" id="IPR023650">
    <property type="entry name" value="Beta-lactam_class-A_AS"/>
</dbReference>
<gene>
    <name evidence="9" type="ORF">SAMN05216179_3502</name>
</gene>
<dbReference type="NCBIfam" id="NF033103">
    <property type="entry name" value="bla_class_A"/>
    <property type="match status" value="1"/>
</dbReference>